<dbReference type="AlphaFoldDB" id="A0A6N2VH60"/>
<gene>
    <name evidence="1" type="ORF">CNLFYP112_02727</name>
</gene>
<organism evidence="1">
    <name type="scientific">[Clostridium] nexile</name>
    <dbReference type="NCBI Taxonomy" id="29361"/>
    <lineage>
        <taxon>Bacteria</taxon>
        <taxon>Bacillati</taxon>
        <taxon>Bacillota</taxon>
        <taxon>Clostridia</taxon>
        <taxon>Lachnospirales</taxon>
        <taxon>Lachnospiraceae</taxon>
        <taxon>Tyzzerella</taxon>
    </lineage>
</organism>
<sequence length="621" mass="74417">MIERELYIKVLDCLHDEQCLAKKVQMIQERDFQVIGDVIINMLLEEIAEVDITQIKQIICMNLRYSQEQYSRLTYEELCVLVCEHVIRFKTYPADEYQKIEQNYDGIKNKYYSIIAEIENEMLRIDDLIKIDKEHPQCCGSLIKKQNQLQARNNVNKSILKDLKKIENEYNTLFDSIQENYVYREMLKYAKEKIEAYFEGTIFLDTEDPYFSLRKIAIEVAQEDNGGLKDYKSNFENYDACLESWKNAVQSIYKPFYMIKMRKVLDDIEEFYYQNGNGAYWNRLEELIEICKEKRAKVLDSDQWINLRTQDLNKYIQELKQHTSEQQVLEYLRQKIDSLYCLQDRKNILNTIIDSFENQNYVVFMNLVVIQIEGLFYDMFVDANIQNRLDGQFDLFEKDDLKSKMEKNDTSMGLEEAALYFKFYFNSMIRNKVAHGRNCFKEEEYERISFELLLDLQYVIHLLEKHSDTNEAVEYIKNTVRWLEFSFSGQCTEKQIHEKLLNSLNGNVLKRRNNFIGYVDSHQELYWIFNPYYEAAYEYAGVIELRDKLRGYLTNENFWDYVLKYIQSYDEQEIPHIKLKQEFKSRVKAMQEYIAKNKRQTLPLVSEVSKTMETMQLHDAG</sequence>
<reference evidence="1" key="1">
    <citation type="submission" date="2019-11" db="EMBL/GenBank/DDBJ databases">
        <authorList>
            <person name="Feng L."/>
        </authorList>
    </citation>
    <scope>NUCLEOTIDE SEQUENCE</scope>
    <source>
        <strain evidence="1">CnexileLFYP112</strain>
    </source>
</reference>
<accession>A0A6N2VH60</accession>
<name>A0A6N2VH60_9FIRM</name>
<protein>
    <submittedName>
        <fullName evidence="1">Uncharacterized protein</fullName>
    </submittedName>
</protein>
<proteinExistence type="predicted"/>
<dbReference type="EMBL" id="CACRTG010000028">
    <property type="protein sequence ID" value="VYT29789.1"/>
    <property type="molecule type" value="Genomic_DNA"/>
</dbReference>
<evidence type="ECO:0000313" key="1">
    <source>
        <dbReference type="EMBL" id="VYT29789.1"/>
    </source>
</evidence>